<dbReference type="CDD" id="cd00093">
    <property type="entry name" value="HTH_XRE"/>
    <property type="match status" value="1"/>
</dbReference>
<dbReference type="SUPFAM" id="SSF47413">
    <property type="entry name" value="lambda repressor-like DNA-binding domains"/>
    <property type="match status" value="1"/>
</dbReference>
<sequence length="99" mass="10859">MFKLPPTITGGYDMKDFRPAKKQVEVSVGESVRILRELQELSQSQLSELTGIPQATISAIENGRVNLGVERAKVFARALQCHPAVLVFPGWEVPLARAA</sequence>
<organism evidence="2">
    <name type="scientific">mine drainage metagenome</name>
    <dbReference type="NCBI Taxonomy" id="410659"/>
    <lineage>
        <taxon>unclassified sequences</taxon>
        <taxon>metagenomes</taxon>
        <taxon>ecological metagenomes</taxon>
    </lineage>
</organism>
<feature type="domain" description="HTH cro/C1-type" evidence="1">
    <location>
        <begin position="32"/>
        <end position="86"/>
    </location>
</feature>
<dbReference type="Pfam" id="PF01381">
    <property type="entry name" value="HTH_3"/>
    <property type="match status" value="1"/>
</dbReference>
<proteinExistence type="predicted"/>
<accession>E6QW36</accession>
<evidence type="ECO:0000313" key="2">
    <source>
        <dbReference type="EMBL" id="CBI11459.1"/>
    </source>
</evidence>
<dbReference type="InterPro" id="IPR001387">
    <property type="entry name" value="Cro/C1-type_HTH"/>
</dbReference>
<dbReference type="AlphaFoldDB" id="E6QW36"/>
<reference evidence="2" key="1">
    <citation type="submission" date="2009-10" db="EMBL/GenBank/DDBJ databases">
        <title>Diversity of trophic interactions inside an arsenic-rich microbial ecosystem.</title>
        <authorList>
            <person name="Bertin P.N."/>
            <person name="Heinrich-Salmeron A."/>
            <person name="Pelletier E."/>
            <person name="Goulhen-Chollet F."/>
            <person name="Arsene-Ploetze F."/>
            <person name="Gallien S."/>
            <person name="Calteau A."/>
            <person name="Vallenet D."/>
            <person name="Casiot C."/>
            <person name="Chane-Woon-Ming B."/>
            <person name="Giloteaux L."/>
            <person name="Barakat M."/>
            <person name="Bonnefoy V."/>
            <person name="Bruneel O."/>
            <person name="Chandler M."/>
            <person name="Cleiss J."/>
            <person name="Duran R."/>
            <person name="Elbaz-Poulichet F."/>
            <person name="Fonknechten N."/>
            <person name="Lauga B."/>
            <person name="Mornico D."/>
            <person name="Ortet P."/>
            <person name="Schaeffer C."/>
            <person name="Siguier P."/>
            <person name="Alexander Thil Smith A."/>
            <person name="Van Dorsselaer A."/>
            <person name="Weissenbach J."/>
            <person name="Medigue C."/>
            <person name="Le Paslier D."/>
        </authorList>
    </citation>
    <scope>NUCLEOTIDE SEQUENCE</scope>
</reference>
<gene>
    <name evidence="2" type="ORF">CARN7_2288</name>
</gene>
<protein>
    <submittedName>
        <fullName evidence="2">Transcriptional regulator, XRE family</fullName>
    </submittedName>
</protein>
<dbReference type="GO" id="GO:0003677">
    <property type="term" value="F:DNA binding"/>
    <property type="evidence" value="ECO:0007669"/>
    <property type="project" value="InterPro"/>
</dbReference>
<comment type="caution">
    <text evidence="2">The sequence shown here is derived from an EMBL/GenBank/DDBJ whole genome shotgun (WGS) entry which is preliminary data.</text>
</comment>
<dbReference type="Gene3D" id="1.10.260.40">
    <property type="entry name" value="lambda repressor-like DNA-binding domains"/>
    <property type="match status" value="1"/>
</dbReference>
<dbReference type="PROSITE" id="PS50943">
    <property type="entry name" value="HTH_CROC1"/>
    <property type="match status" value="1"/>
</dbReference>
<dbReference type="InterPro" id="IPR010982">
    <property type="entry name" value="Lambda_DNA-bd_dom_sf"/>
</dbReference>
<evidence type="ECO:0000259" key="1">
    <source>
        <dbReference type="PROSITE" id="PS50943"/>
    </source>
</evidence>
<dbReference type="SMART" id="SM00530">
    <property type="entry name" value="HTH_XRE"/>
    <property type="match status" value="1"/>
</dbReference>
<name>E6QW36_9ZZZZ</name>
<dbReference type="EMBL" id="CABR01000144">
    <property type="protein sequence ID" value="CBI11459.1"/>
    <property type="molecule type" value="Genomic_DNA"/>
</dbReference>